<dbReference type="FunCoup" id="A0A1S3GGW0">
    <property type="interactions" value="2"/>
</dbReference>
<dbReference type="OrthoDB" id="8185227at2759"/>
<comment type="subunit">
    <text evidence="8">Microtubule inner protein component of sperm flagellar doublet microtubules.</text>
</comment>
<evidence type="ECO:0000313" key="11">
    <source>
        <dbReference type="RefSeq" id="XP_012887469.1"/>
    </source>
</evidence>
<evidence type="ECO:0000256" key="1">
    <source>
        <dbReference type="ARBA" id="ARBA00004611"/>
    </source>
</evidence>
<name>A0A1S3GGW0_DIPOR</name>
<comment type="subcellular location">
    <subcellularLocation>
        <location evidence="1">Cytoplasm</location>
        <location evidence="1">Cytoskeleton</location>
        <location evidence="1">Flagellum axoneme</location>
    </subcellularLocation>
</comment>
<evidence type="ECO:0000256" key="9">
    <source>
        <dbReference type="SAM" id="MobiDB-lite"/>
    </source>
</evidence>
<keyword evidence="6" id="KW-0966">Cell projection</keyword>
<dbReference type="RefSeq" id="XP_012887469.1">
    <property type="nucleotide sequence ID" value="XM_013032015.1"/>
</dbReference>
<dbReference type="GO" id="GO:0005879">
    <property type="term" value="C:axonemal microtubule"/>
    <property type="evidence" value="ECO:0007669"/>
    <property type="project" value="TreeGrafter"/>
</dbReference>
<proteinExistence type="predicted"/>
<keyword evidence="4" id="KW-0969">Cilium</keyword>
<evidence type="ECO:0000313" key="10">
    <source>
        <dbReference type="Proteomes" id="UP000081671"/>
    </source>
</evidence>
<dbReference type="GeneID" id="105997556"/>
<dbReference type="GO" id="GO:0030317">
    <property type="term" value="P:flagellated sperm motility"/>
    <property type="evidence" value="ECO:0007669"/>
    <property type="project" value="InterPro"/>
</dbReference>
<dbReference type="InParanoid" id="A0A1S3GGW0"/>
<evidence type="ECO:0000256" key="2">
    <source>
        <dbReference type="ARBA" id="ARBA00022490"/>
    </source>
</evidence>
<accession>A0A1S3GGW0</accession>
<dbReference type="Pfam" id="PF22595">
    <property type="entry name" value="CFAP107"/>
    <property type="match status" value="1"/>
</dbReference>
<sequence>MFLSPVNPPPFFIQSQRSYSSKVLIGNWVEERRQGLPYKHLITHHREPPHRYLISSYDDHYNRRDYNPGMPSVRTWSRQKLLWLPEKSDFPLLGPPTNYGLCECLKKRWLSPQTGTKESTYTSSYPKPPLSALARPLPLRPFPHS</sequence>
<keyword evidence="5" id="KW-0206">Cytoskeleton</keyword>
<evidence type="ECO:0000256" key="6">
    <source>
        <dbReference type="ARBA" id="ARBA00023273"/>
    </source>
</evidence>
<feature type="compositionally biased region" description="Polar residues" evidence="9">
    <location>
        <begin position="116"/>
        <end position="125"/>
    </location>
</feature>
<evidence type="ECO:0000256" key="4">
    <source>
        <dbReference type="ARBA" id="ARBA00023069"/>
    </source>
</evidence>
<comment type="function">
    <text evidence="7">Microtubule inner protein (MIP) part of the dynein-decorated doublet microtubules (DMTs) in cilia axoneme, which is required for motile cilia beating.</text>
</comment>
<keyword evidence="10" id="KW-1185">Reference proteome</keyword>
<dbReference type="InterPro" id="IPR054709">
    <property type="entry name" value="CFAP107"/>
</dbReference>
<dbReference type="CTD" id="93190"/>
<evidence type="ECO:0000256" key="3">
    <source>
        <dbReference type="ARBA" id="ARBA00022846"/>
    </source>
</evidence>
<dbReference type="PANTHER" id="PTHR31180">
    <property type="entry name" value="CILIA- AND FLAGELLA-ASSOCIATED PROTEIN 107-RELATED"/>
    <property type="match status" value="1"/>
</dbReference>
<evidence type="ECO:0000256" key="7">
    <source>
        <dbReference type="ARBA" id="ARBA00035003"/>
    </source>
</evidence>
<dbReference type="InterPro" id="IPR037662">
    <property type="entry name" value="CFAP68/107"/>
</dbReference>
<dbReference type="AlphaFoldDB" id="A0A1S3GGW0"/>
<keyword evidence="2" id="KW-0963">Cytoplasm</keyword>
<keyword evidence="3" id="KW-0282">Flagellum</keyword>
<protein>
    <submittedName>
        <fullName evidence="11">Uncharacterized protein C1orf158 homolog</fullName>
    </submittedName>
</protein>
<gene>
    <name evidence="11" type="primary">LOC105997556</name>
</gene>
<dbReference type="Proteomes" id="UP000081671">
    <property type="component" value="Unplaced"/>
</dbReference>
<reference evidence="11" key="1">
    <citation type="submission" date="2025-08" db="UniProtKB">
        <authorList>
            <consortium name="RefSeq"/>
        </authorList>
    </citation>
    <scope>IDENTIFICATION</scope>
    <source>
        <tissue evidence="11">Kidney</tissue>
    </source>
</reference>
<dbReference type="KEGG" id="dord:105997556"/>
<organism evidence="10 11">
    <name type="scientific">Dipodomys ordii</name>
    <name type="common">Ord's kangaroo rat</name>
    <dbReference type="NCBI Taxonomy" id="10020"/>
    <lineage>
        <taxon>Eukaryota</taxon>
        <taxon>Metazoa</taxon>
        <taxon>Chordata</taxon>
        <taxon>Craniata</taxon>
        <taxon>Vertebrata</taxon>
        <taxon>Euteleostomi</taxon>
        <taxon>Mammalia</taxon>
        <taxon>Eutheria</taxon>
        <taxon>Euarchontoglires</taxon>
        <taxon>Glires</taxon>
        <taxon>Rodentia</taxon>
        <taxon>Castorimorpha</taxon>
        <taxon>Heteromyidae</taxon>
        <taxon>Dipodomyinae</taxon>
        <taxon>Dipodomys</taxon>
    </lineage>
</organism>
<dbReference type="PANTHER" id="PTHR31180:SF2">
    <property type="entry name" value="CILIA- AND FLAGELLA-ASSOCIATED PROTEIN 107"/>
    <property type="match status" value="1"/>
</dbReference>
<evidence type="ECO:0000256" key="5">
    <source>
        <dbReference type="ARBA" id="ARBA00023212"/>
    </source>
</evidence>
<evidence type="ECO:0000256" key="8">
    <source>
        <dbReference type="ARBA" id="ARBA00046435"/>
    </source>
</evidence>
<feature type="region of interest" description="Disordered" evidence="9">
    <location>
        <begin position="116"/>
        <end position="145"/>
    </location>
</feature>